<gene>
    <name evidence="2" type="ORF">SAMN05216400_0139</name>
</gene>
<sequence>MISSFLEKISFEKVDEVQQLQKRVRNLYLLFMFLFFISFIYSIESNTIFWIILAVCFTPVVLISYAVFNNFLLKKIDSVLLTHLNVKSYLEILNATGPEQEGRKSILSKSNYYLRITLVYFLLGRVDDSEKALEKVNNYLERKKNFLINYHYLRALIAISQRDKYHFEETYNSLIEISKKDEAVKSVVSIVKAMFDIENLNTNDYFGNLDSHNNLEKIVFNFFKAKNQLLLRDTEGAKKTFQQIANENSELFYVREAKKYLEELAND</sequence>
<dbReference type="Proteomes" id="UP000183162">
    <property type="component" value="Unassembled WGS sequence"/>
</dbReference>
<evidence type="ECO:0008006" key="4">
    <source>
        <dbReference type="Google" id="ProtNLM"/>
    </source>
</evidence>
<dbReference type="AlphaFoldDB" id="A0A1G9IDD6"/>
<dbReference type="EMBL" id="FNGX01000001">
    <property type="protein sequence ID" value="SDL23126.1"/>
    <property type="molecule type" value="Genomic_DNA"/>
</dbReference>
<evidence type="ECO:0000313" key="2">
    <source>
        <dbReference type="EMBL" id="SDL23126.1"/>
    </source>
</evidence>
<keyword evidence="1" id="KW-0472">Membrane</keyword>
<feature type="transmembrane region" description="Helical" evidence="1">
    <location>
        <begin position="49"/>
        <end position="68"/>
    </location>
</feature>
<feature type="transmembrane region" description="Helical" evidence="1">
    <location>
        <begin position="27"/>
        <end position="43"/>
    </location>
</feature>
<protein>
    <recommendedName>
        <fullName evidence="4">Tetratricopeptide repeat protein</fullName>
    </recommendedName>
</protein>
<dbReference type="OrthoDB" id="2232955at2"/>
<reference evidence="2 3" key="1">
    <citation type="submission" date="2016-10" db="EMBL/GenBank/DDBJ databases">
        <authorList>
            <person name="de Groot N.N."/>
        </authorList>
    </citation>
    <scope>NUCLEOTIDE SEQUENCE [LARGE SCALE GENOMIC DNA]</scope>
    <source>
        <strain evidence="2 3">Sb09</strain>
    </source>
</reference>
<name>A0A1G9IDD6_STREI</name>
<organism evidence="2 3">
    <name type="scientific">Streptococcus equinus</name>
    <name type="common">Streptococcus bovis</name>
    <dbReference type="NCBI Taxonomy" id="1335"/>
    <lineage>
        <taxon>Bacteria</taxon>
        <taxon>Bacillati</taxon>
        <taxon>Bacillota</taxon>
        <taxon>Bacilli</taxon>
        <taxon>Lactobacillales</taxon>
        <taxon>Streptococcaceae</taxon>
        <taxon>Streptococcus</taxon>
    </lineage>
</organism>
<evidence type="ECO:0000313" key="3">
    <source>
        <dbReference type="Proteomes" id="UP000183162"/>
    </source>
</evidence>
<proteinExistence type="predicted"/>
<evidence type="ECO:0000256" key="1">
    <source>
        <dbReference type="SAM" id="Phobius"/>
    </source>
</evidence>
<dbReference type="RefSeq" id="WP_074565952.1">
    <property type="nucleotide sequence ID" value="NZ_FNGX01000001.1"/>
</dbReference>
<keyword evidence="1" id="KW-1133">Transmembrane helix</keyword>
<accession>A0A1G9IDD6</accession>
<keyword evidence="1" id="KW-0812">Transmembrane</keyword>